<dbReference type="InterPro" id="IPR001451">
    <property type="entry name" value="Hexapep"/>
</dbReference>
<dbReference type="InterPro" id="IPR050179">
    <property type="entry name" value="Trans_hexapeptide_repeat"/>
</dbReference>
<keyword evidence="2" id="KW-0677">Repeat</keyword>
<dbReference type="PANTHER" id="PTHR43300">
    <property type="entry name" value="ACETYLTRANSFERASE"/>
    <property type="match status" value="1"/>
</dbReference>
<dbReference type="PROSITE" id="PS00101">
    <property type="entry name" value="HEXAPEP_TRANSFERASES"/>
    <property type="match status" value="1"/>
</dbReference>
<sequence>MTKNNIKEAIFNTLIKMKIDKILGLFINLPSNIKNYNLSKQFNQCKFVGNNVITDISKFKIGEHSCLKDSYIESSGGVDIGSYVHGAINLVIWSSNHIYDSEMIPFNYKYNYKKVIIKDFVWLGEGVKILPGVTIGEGAIVGMGAVVTKDIPDYAIVAGNPAKIVKYRDIEKFKKNKNEDKFRYL</sequence>
<dbReference type="EMBL" id="NOJY02000013">
    <property type="protein sequence ID" value="RDY27440.1"/>
    <property type="molecule type" value="Genomic_DNA"/>
</dbReference>
<dbReference type="Proteomes" id="UP000215694">
    <property type="component" value="Unassembled WGS sequence"/>
</dbReference>
<accession>A0A371J3T2</accession>
<dbReference type="AlphaFoldDB" id="A0A371J3T2"/>
<organism evidence="3 4">
    <name type="scientific">Romboutsia weinsteinii</name>
    <dbReference type="NCBI Taxonomy" id="2020949"/>
    <lineage>
        <taxon>Bacteria</taxon>
        <taxon>Bacillati</taxon>
        <taxon>Bacillota</taxon>
        <taxon>Clostridia</taxon>
        <taxon>Peptostreptococcales</taxon>
        <taxon>Peptostreptococcaceae</taxon>
        <taxon>Romboutsia</taxon>
    </lineage>
</organism>
<evidence type="ECO:0000256" key="2">
    <source>
        <dbReference type="ARBA" id="ARBA00022737"/>
    </source>
</evidence>
<dbReference type="Pfam" id="PF00132">
    <property type="entry name" value="Hexapep"/>
    <property type="match status" value="1"/>
</dbReference>
<dbReference type="GO" id="GO:0016746">
    <property type="term" value="F:acyltransferase activity"/>
    <property type="evidence" value="ECO:0007669"/>
    <property type="project" value="UniProtKB-KW"/>
</dbReference>
<dbReference type="OrthoDB" id="9801697at2"/>
<dbReference type="InterPro" id="IPR018357">
    <property type="entry name" value="Hexapep_transf_CS"/>
</dbReference>
<dbReference type="PANTHER" id="PTHR43300:SF11">
    <property type="entry name" value="ACETYLTRANSFERASE RV3034C-RELATED"/>
    <property type="match status" value="1"/>
</dbReference>
<evidence type="ECO:0000256" key="1">
    <source>
        <dbReference type="ARBA" id="ARBA00022679"/>
    </source>
</evidence>
<name>A0A371J3T2_9FIRM</name>
<dbReference type="Gene3D" id="2.160.10.10">
    <property type="entry name" value="Hexapeptide repeat proteins"/>
    <property type="match status" value="1"/>
</dbReference>
<keyword evidence="1 3" id="KW-0808">Transferase</keyword>
<comment type="caution">
    <text evidence="3">The sequence shown here is derived from an EMBL/GenBank/DDBJ whole genome shotgun (WGS) entry which is preliminary data.</text>
</comment>
<gene>
    <name evidence="3" type="ORF">CHL78_009505</name>
</gene>
<dbReference type="RefSeq" id="WP_094369244.1">
    <property type="nucleotide sequence ID" value="NZ_NOJY02000013.1"/>
</dbReference>
<reference evidence="3 4" key="1">
    <citation type="journal article" date="2017" name="Genome Announc.">
        <title>Draft Genome Sequence of Romboutsia weinsteinii sp. nov. Strain CCRI-19649(T) Isolated from Surface Water.</title>
        <authorList>
            <person name="Maheux A.F."/>
            <person name="Boudreau D.K."/>
            <person name="Berube E."/>
            <person name="Boissinot M."/>
            <person name="Cantin P."/>
            <person name="Raymond F."/>
            <person name="Corbeil J."/>
            <person name="Omar R.F."/>
            <person name="Bergeron M.G."/>
        </authorList>
    </citation>
    <scope>NUCLEOTIDE SEQUENCE [LARGE SCALE GENOMIC DNA]</scope>
    <source>
        <strain evidence="3 4">CCRI-19649</strain>
    </source>
</reference>
<dbReference type="CDD" id="cd04647">
    <property type="entry name" value="LbH_MAT_like"/>
    <property type="match status" value="1"/>
</dbReference>
<keyword evidence="3" id="KW-0012">Acyltransferase</keyword>
<proteinExistence type="predicted"/>
<evidence type="ECO:0000313" key="3">
    <source>
        <dbReference type="EMBL" id="RDY27440.1"/>
    </source>
</evidence>
<evidence type="ECO:0000313" key="4">
    <source>
        <dbReference type="Proteomes" id="UP000215694"/>
    </source>
</evidence>
<dbReference type="InterPro" id="IPR011004">
    <property type="entry name" value="Trimer_LpxA-like_sf"/>
</dbReference>
<dbReference type="SUPFAM" id="SSF51161">
    <property type="entry name" value="Trimeric LpxA-like enzymes"/>
    <property type="match status" value="1"/>
</dbReference>
<protein>
    <submittedName>
        <fullName evidence="3">Acyltransferase</fullName>
    </submittedName>
</protein>
<keyword evidence="4" id="KW-1185">Reference proteome</keyword>